<feature type="repeat" description="WD" evidence="1">
    <location>
        <begin position="592"/>
        <end position="625"/>
    </location>
</feature>
<dbReference type="PANTHER" id="PTHR43979:SF1">
    <property type="entry name" value="PRE-MRNA-PROCESSING FACTOR 17"/>
    <property type="match status" value="1"/>
</dbReference>
<sequence length="625" mass="71654">MDGIVTYESSSSDDEIPKQDTAPTQLLKSSLIKSIDVAPVVEHKDEFLSLVPVDPQSHELIHNPTYEELFAPSFGPVNPFKSEKQLAPKNTLTGYVEEAHVNKFAFENQHRTFMTYGYAEDPSVEGGADRRLVGETESMTENEGKTAFEKRQKRKGDLRKRDSNWDPTSEDYTGPWAKYKDEETVSVPSEEDRVYLEAYLAKKASKRKVVEEAPIEEKSTLHIPTPYDYQGRSFLHAPHDIPNVNLRATDPPERCFLPKRQIHEWISAHARGVAAIRLFPHTGHLMLSAGMDSKIKVDNLFSRCFFLKTSFNERRLIRSYMGHRQAVRDVSFNSNGTAFLSASYDRYVKLWDTEIGKCTNQFNLKRVAYCVQFNPDEDKQHLFLYDTRSGEVVQQYDRHLGAVNAVAFVDNNRRFVSTSDDKSLRVWEWDIPVDFKYLADPSLHSMPAYDTRSGEVVQQYDRHLGAVNAVAFVDNNRRFVSTSDDKSLRVWEWDIPVDFKYLADPSLHSMPAVSVSPNGKYLICQSLDNQLVVFNIFAGFKRMRKKIFRGHMVSGYACTVDMSPDMRYVISGDGDGYLCLWEWKTTRLLTKWKAHDGVCINCAWLPHETSKVITAGWDGNIRLWD</sequence>
<evidence type="ECO:0000313" key="4">
    <source>
        <dbReference type="Proteomes" id="UP000290809"/>
    </source>
</evidence>
<organism evidence="3 4">
    <name type="scientific">Schistosoma bovis</name>
    <name type="common">Blood fluke</name>
    <dbReference type="NCBI Taxonomy" id="6184"/>
    <lineage>
        <taxon>Eukaryota</taxon>
        <taxon>Metazoa</taxon>
        <taxon>Spiralia</taxon>
        <taxon>Lophotrochozoa</taxon>
        <taxon>Platyhelminthes</taxon>
        <taxon>Trematoda</taxon>
        <taxon>Digenea</taxon>
        <taxon>Strigeidida</taxon>
        <taxon>Schistosomatoidea</taxon>
        <taxon>Schistosomatidae</taxon>
        <taxon>Schistosoma</taxon>
    </lineage>
</organism>
<name>A0A430Q4I5_SCHBO</name>
<dbReference type="Pfam" id="PF00400">
    <property type="entry name" value="WD40"/>
    <property type="match status" value="6"/>
</dbReference>
<dbReference type="Gene3D" id="2.130.10.10">
    <property type="entry name" value="YVTN repeat-like/Quinoprotein amine dehydrogenase"/>
    <property type="match status" value="2"/>
</dbReference>
<dbReference type="SUPFAM" id="SSF50978">
    <property type="entry name" value="WD40 repeat-like"/>
    <property type="match status" value="1"/>
</dbReference>
<protein>
    <submittedName>
        <fullName evidence="3">Pre-mRNA-processing factor 17</fullName>
    </submittedName>
</protein>
<feature type="region of interest" description="Disordered" evidence="2">
    <location>
        <begin position="1"/>
        <end position="20"/>
    </location>
</feature>
<keyword evidence="4" id="KW-1185">Reference proteome</keyword>
<feature type="repeat" description="WD" evidence="1">
    <location>
        <begin position="559"/>
        <end position="591"/>
    </location>
</feature>
<dbReference type="AlphaFoldDB" id="A0A430Q4I5"/>
<dbReference type="InterPro" id="IPR015943">
    <property type="entry name" value="WD40/YVTN_repeat-like_dom_sf"/>
</dbReference>
<gene>
    <name evidence="3" type="ORF">DC041_0000076</name>
</gene>
<accession>A0A430Q4I5</accession>
<dbReference type="InterPro" id="IPR001680">
    <property type="entry name" value="WD40_rpt"/>
</dbReference>
<dbReference type="GO" id="GO:0003729">
    <property type="term" value="F:mRNA binding"/>
    <property type="evidence" value="ECO:0007669"/>
    <property type="project" value="TreeGrafter"/>
</dbReference>
<dbReference type="InterPro" id="IPR032847">
    <property type="entry name" value="PRPF17"/>
</dbReference>
<dbReference type="CDD" id="cd00200">
    <property type="entry name" value="WD40"/>
    <property type="match status" value="1"/>
</dbReference>
<comment type="caution">
    <text evidence="3">The sequence shown here is derived from an EMBL/GenBank/DDBJ whole genome shotgun (WGS) entry which is preliminary data.</text>
</comment>
<dbReference type="PROSITE" id="PS50294">
    <property type="entry name" value="WD_REPEATS_REGION"/>
    <property type="match status" value="4"/>
</dbReference>
<dbReference type="PANTHER" id="PTHR43979">
    <property type="entry name" value="PRE-MRNA-PROCESSING FACTOR 17"/>
    <property type="match status" value="1"/>
</dbReference>
<evidence type="ECO:0000256" key="1">
    <source>
        <dbReference type="PROSITE-ProRule" id="PRU00221"/>
    </source>
</evidence>
<dbReference type="STRING" id="6184.A0A430Q4I5"/>
<feature type="repeat" description="WD" evidence="1">
    <location>
        <begin position="460"/>
        <end position="492"/>
    </location>
</feature>
<proteinExistence type="predicted"/>
<feature type="region of interest" description="Disordered" evidence="2">
    <location>
        <begin position="134"/>
        <end position="175"/>
    </location>
</feature>
<feature type="repeat" description="WD" evidence="1">
    <location>
        <begin position="320"/>
        <end position="361"/>
    </location>
</feature>
<dbReference type="GO" id="GO:0071013">
    <property type="term" value="C:catalytic step 2 spliceosome"/>
    <property type="evidence" value="ECO:0007669"/>
    <property type="project" value="InterPro"/>
</dbReference>
<dbReference type="InterPro" id="IPR036322">
    <property type="entry name" value="WD40_repeat_dom_sf"/>
</dbReference>
<dbReference type="Proteomes" id="UP000290809">
    <property type="component" value="Unassembled WGS sequence"/>
</dbReference>
<dbReference type="GO" id="GO:0000398">
    <property type="term" value="P:mRNA splicing, via spliceosome"/>
    <property type="evidence" value="ECO:0007669"/>
    <property type="project" value="InterPro"/>
</dbReference>
<evidence type="ECO:0000313" key="3">
    <source>
        <dbReference type="EMBL" id="RTG82612.1"/>
    </source>
</evidence>
<feature type="repeat" description="WD" evidence="1">
    <location>
        <begin position="396"/>
        <end position="428"/>
    </location>
</feature>
<reference evidence="3 4" key="1">
    <citation type="journal article" date="2019" name="PLoS Pathog.">
        <title>Genome sequence of the bovine parasite Schistosoma bovis Tanzania.</title>
        <authorList>
            <person name="Oey H."/>
            <person name="Zakrzewski M."/>
            <person name="Gobert G."/>
            <person name="Gravermann K."/>
            <person name="Stoye J."/>
            <person name="Jones M."/>
            <person name="Mcmanus D."/>
            <person name="Krause L."/>
        </authorList>
    </citation>
    <scope>NUCLEOTIDE SEQUENCE [LARGE SCALE GENOMIC DNA]</scope>
    <source>
        <strain evidence="3 4">TAN1997</strain>
    </source>
</reference>
<dbReference type="EMBL" id="QMKO01002766">
    <property type="protein sequence ID" value="RTG82612.1"/>
    <property type="molecule type" value="Genomic_DNA"/>
</dbReference>
<evidence type="ECO:0000256" key="2">
    <source>
        <dbReference type="SAM" id="MobiDB-lite"/>
    </source>
</evidence>
<dbReference type="SMART" id="SM00320">
    <property type="entry name" value="WD40"/>
    <property type="match status" value="7"/>
</dbReference>
<keyword evidence="1" id="KW-0853">WD repeat</keyword>
<dbReference type="PROSITE" id="PS50082">
    <property type="entry name" value="WD_REPEATS_2"/>
    <property type="match status" value="5"/>
</dbReference>